<dbReference type="HAMAP" id="MF_00051">
    <property type="entry name" value="SHMT"/>
    <property type="match status" value="1"/>
</dbReference>
<feature type="site" description="Plays an important role in substrate specificity" evidence="6">
    <location>
        <position position="224"/>
    </location>
</feature>
<dbReference type="InterPro" id="IPR015424">
    <property type="entry name" value="PyrdxlP-dep_Trfase"/>
</dbReference>
<reference evidence="9 10" key="1">
    <citation type="journal article" date="2016" name="Nat. Commun.">
        <title>Thousands of microbial genomes shed light on interconnected biogeochemical processes in an aquifer system.</title>
        <authorList>
            <person name="Anantharaman K."/>
            <person name="Brown C.T."/>
            <person name="Hug L.A."/>
            <person name="Sharon I."/>
            <person name="Castelle C.J."/>
            <person name="Probst A.J."/>
            <person name="Thomas B.C."/>
            <person name="Singh A."/>
            <person name="Wilkins M.J."/>
            <person name="Karaoz U."/>
            <person name="Brodie E.L."/>
            <person name="Williams K.H."/>
            <person name="Hubbard S.S."/>
            <person name="Banfield J.F."/>
        </authorList>
    </citation>
    <scope>NUCLEOTIDE SEQUENCE [LARGE SCALE GENOMIC DNA]</scope>
</reference>
<comment type="subunit">
    <text evidence="6">Homodimer.</text>
</comment>
<dbReference type="GO" id="GO:0032259">
    <property type="term" value="P:methylation"/>
    <property type="evidence" value="ECO:0007669"/>
    <property type="project" value="UniProtKB-KW"/>
</dbReference>
<evidence type="ECO:0000256" key="1">
    <source>
        <dbReference type="ARBA" id="ARBA00001933"/>
    </source>
</evidence>
<organism evidence="9 10">
    <name type="scientific">Candidatus Ryanbacteria bacterium RIFCSPLOWO2_01_FULL_48_26</name>
    <dbReference type="NCBI Taxonomy" id="1802126"/>
    <lineage>
        <taxon>Bacteria</taxon>
        <taxon>Candidatus Ryaniibacteriota</taxon>
    </lineage>
</organism>
<dbReference type="InterPro" id="IPR019798">
    <property type="entry name" value="Ser_HO-MeTrfase_PLP_BS"/>
</dbReference>
<keyword evidence="3 6" id="KW-0554">One-carbon metabolism</keyword>
<proteinExistence type="inferred from homology"/>
<dbReference type="SUPFAM" id="SSF53383">
    <property type="entry name" value="PLP-dependent transferases"/>
    <property type="match status" value="1"/>
</dbReference>
<dbReference type="Pfam" id="PF00464">
    <property type="entry name" value="SHMT"/>
    <property type="match status" value="1"/>
</dbReference>
<evidence type="ECO:0000256" key="6">
    <source>
        <dbReference type="HAMAP-Rule" id="MF_00051"/>
    </source>
</evidence>
<comment type="similarity">
    <text evidence="2 6">Belongs to the SHMT family.</text>
</comment>
<comment type="pathway">
    <text evidence="6">Amino-acid biosynthesis; glycine biosynthesis; glycine from L-serine: step 1/1.</text>
</comment>
<dbReference type="InterPro" id="IPR015422">
    <property type="entry name" value="PyrdxlP-dep_Trfase_small"/>
</dbReference>
<evidence type="ECO:0000259" key="8">
    <source>
        <dbReference type="Pfam" id="PF00464"/>
    </source>
</evidence>
<dbReference type="Proteomes" id="UP000179106">
    <property type="component" value="Unassembled WGS sequence"/>
</dbReference>
<dbReference type="InterPro" id="IPR039429">
    <property type="entry name" value="SHMT-like_dom"/>
</dbReference>
<evidence type="ECO:0000313" key="9">
    <source>
        <dbReference type="EMBL" id="OGZ52596.1"/>
    </source>
</evidence>
<feature type="domain" description="Serine hydroxymethyltransferase-like" evidence="8">
    <location>
        <begin position="2"/>
        <end position="393"/>
    </location>
</feature>
<comment type="subcellular location">
    <subcellularLocation>
        <location evidence="6">Cytoplasm</location>
    </subcellularLocation>
</comment>
<comment type="cofactor">
    <cofactor evidence="1 6 7">
        <name>pyridoxal 5'-phosphate</name>
        <dbReference type="ChEBI" id="CHEBI:597326"/>
    </cofactor>
</comment>
<feature type="binding site" evidence="6">
    <location>
        <begin position="362"/>
        <end position="364"/>
    </location>
    <ligand>
        <name>(6S)-5,6,7,8-tetrahydrofolate</name>
        <dbReference type="ChEBI" id="CHEBI:57453"/>
    </ligand>
</feature>
<comment type="caution">
    <text evidence="6">Lacks conserved residue(s) required for the propagation of feature annotation.</text>
</comment>
<keyword evidence="6" id="KW-0963">Cytoplasm</keyword>
<dbReference type="Gene3D" id="3.40.640.10">
    <property type="entry name" value="Type I PLP-dependent aspartate aminotransferase-like (Major domain)"/>
    <property type="match status" value="1"/>
</dbReference>
<protein>
    <recommendedName>
        <fullName evidence="6">Serine hydroxymethyltransferase</fullName>
        <shortName evidence="6">SHMT</shortName>
        <shortName evidence="6">Serine methylase</shortName>
        <ecNumber evidence="6">2.1.2.1</ecNumber>
    </recommendedName>
</protein>
<comment type="pathway">
    <text evidence="6">One-carbon metabolism; tetrahydrofolate interconversion.</text>
</comment>
<dbReference type="Gene3D" id="3.90.1150.10">
    <property type="entry name" value="Aspartate Aminotransferase, domain 1"/>
    <property type="match status" value="1"/>
</dbReference>
<dbReference type="UniPathway" id="UPA00288">
    <property type="reaction ID" value="UER01023"/>
</dbReference>
<evidence type="ECO:0000313" key="10">
    <source>
        <dbReference type="Proteomes" id="UP000179106"/>
    </source>
</evidence>
<feature type="binding site" evidence="6">
    <location>
        <begin position="120"/>
        <end position="122"/>
    </location>
    <ligand>
        <name>(6S)-5,6,7,8-tetrahydrofolate</name>
        <dbReference type="ChEBI" id="CHEBI:57453"/>
    </ligand>
</feature>
<dbReference type="GO" id="GO:0019264">
    <property type="term" value="P:glycine biosynthetic process from serine"/>
    <property type="evidence" value="ECO:0007669"/>
    <property type="project" value="UniProtKB-UniRule"/>
</dbReference>
<dbReference type="EC" id="2.1.2.1" evidence="6"/>
<dbReference type="PANTHER" id="PTHR11680:SF35">
    <property type="entry name" value="SERINE HYDROXYMETHYLTRANSFERASE 1"/>
    <property type="match status" value="1"/>
</dbReference>
<evidence type="ECO:0000256" key="3">
    <source>
        <dbReference type="ARBA" id="ARBA00022563"/>
    </source>
</evidence>
<evidence type="ECO:0000256" key="5">
    <source>
        <dbReference type="ARBA" id="ARBA00022898"/>
    </source>
</evidence>
<dbReference type="GO" id="GO:0030170">
    <property type="term" value="F:pyridoxal phosphate binding"/>
    <property type="evidence" value="ECO:0007669"/>
    <property type="project" value="UniProtKB-UniRule"/>
</dbReference>
<dbReference type="CDD" id="cd00378">
    <property type="entry name" value="SHMT"/>
    <property type="match status" value="1"/>
</dbReference>
<feature type="modified residue" description="N6-(pyridoxal phosphate)lysine" evidence="6 7">
    <location>
        <position position="225"/>
    </location>
</feature>
<keyword evidence="9" id="KW-0489">Methyltransferase</keyword>
<name>A0A1G2GQW1_9BACT</name>
<dbReference type="GO" id="GO:0035999">
    <property type="term" value="P:tetrahydrofolate interconversion"/>
    <property type="evidence" value="ECO:0007669"/>
    <property type="project" value="UniProtKB-UniRule"/>
</dbReference>
<dbReference type="InterPro" id="IPR049943">
    <property type="entry name" value="Ser_HO-MeTrfase-like"/>
</dbReference>
<keyword evidence="6" id="KW-0028">Amino-acid biosynthesis</keyword>
<evidence type="ECO:0000256" key="4">
    <source>
        <dbReference type="ARBA" id="ARBA00022679"/>
    </source>
</evidence>
<comment type="caution">
    <text evidence="9">The sequence shown here is derived from an EMBL/GenBank/DDBJ whole genome shotgun (WGS) entry which is preliminary data.</text>
</comment>
<dbReference type="UniPathway" id="UPA00193"/>
<keyword evidence="4 6" id="KW-0808">Transferase</keyword>
<dbReference type="NCBIfam" id="NF000586">
    <property type="entry name" value="PRK00011.1"/>
    <property type="match status" value="1"/>
</dbReference>
<dbReference type="GO" id="GO:0005829">
    <property type="term" value="C:cytosol"/>
    <property type="evidence" value="ECO:0007669"/>
    <property type="project" value="TreeGrafter"/>
</dbReference>
<dbReference type="AlphaFoldDB" id="A0A1G2GQW1"/>
<dbReference type="InterPro" id="IPR015421">
    <property type="entry name" value="PyrdxlP-dep_Trfase_major"/>
</dbReference>
<sequence length="420" mass="45896">MKDKLIQKLIKDEVRRQGETINLIASENYVSNDVLTALGSELTNKYSEGYPHKRYYGGQTYTDQIEDECKKRALTLFGLKNNIWAVNAQALSGSPANVAVYLGLVPIGEKIMGMSLPHGGHLTHGQKVSMSGKAWTQVPFGVDEKTEVIDYTEVKKIAIQEKPALIVAGFTAYPRIVDFKKFREVADACGAILMVDMSHFAGLVAGKAYPSPFPYADVVTTTTHKTLRGPRAALIFSRLDKKRIAQNGKEQTFPECIDKAIFPGLQGGPHMNQIAAVAVALKEAATPAFKKYAAQIIRNARVLASELHALGWKIISGGTDSHLILMDTWMNGTGMSGAEASGKLETMGIIVNKNTIPGETRSAFDPSGIRLGTAALTSRGMNEREMKLVAQLIHAILAEKKNASREVKSLCKKFPLWYKS</sequence>
<evidence type="ECO:0000256" key="7">
    <source>
        <dbReference type="PIRSR" id="PIRSR000412-50"/>
    </source>
</evidence>
<evidence type="ECO:0000256" key="2">
    <source>
        <dbReference type="ARBA" id="ARBA00006376"/>
    </source>
</evidence>
<dbReference type="PROSITE" id="PS00096">
    <property type="entry name" value="SHMT"/>
    <property type="match status" value="1"/>
</dbReference>
<dbReference type="InterPro" id="IPR001085">
    <property type="entry name" value="Ser_HO-MeTrfase"/>
</dbReference>
<gene>
    <name evidence="6 9" type="primary">glyA</name>
    <name evidence="9" type="ORF">A3B25_04030</name>
</gene>
<dbReference type="EMBL" id="MHNW01000043">
    <property type="protein sequence ID" value="OGZ52596.1"/>
    <property type="molecule type" value="Genomic_DNA"/>
</dbReference>
<keyword evidence="5 6" id="KW-0663">Pyridoxal phosphate</keyword>
<dbReference type="GO" id="GO:0004372">
    <property type="term" value="F:glycine hydroxymethyltransferase activity"/>
    <property type="evidence" value="ECO:0007669"/>
    <property type="project" value="UniProtKB-UniRule"/>
</dbReference>
<dbReference type="PANTHER" id="PTHR11680">
    <property type="entry name" value="SERINE HYDROXYMETHYLTRANSFERASE"/>
    <property type="match status" value="1"/>
</dbReference>
<comment type="function">
    <text evidence="6">Catalyzes the reversible interconversion of serine and glycine with tetrahydrofolate (THF) serving as the one-carbon carrier. This reaction serves as the major source of one-carbon groups required for the biosynthesis of purines, thymidylate, methionine, and other important biomolecules. Also exhibits THF-independent aldolase activity toward beta-hydroxyamino acids, producing glycine and aldehydes, via a retro-aldol mechanism.</text>
</comment>
<dbReference type="PIRSF" id="PIRSF000412">
    <property type="entry name" value="SHMT"/>
    <property type="match status" value="1"/>
</dbReference>
<dbReference type="GO" id="GO:0008168">
    <property type="term" value="F:methyltransferase activity"/>
    <property type="evidence" value="ECO:0007669"/>
    <property type="project" value="UniProtKB-KW"/>
</dbReference>
<comment type="catalytic activity">
    <reaction evidence="6">
        <text>(6R)-5,10-methylene-5,6,7,8-tetrahydrofolate + glycine + H2O = (6S)-5,6,7,8-tetrahydrofolate + L-serine</text>
        <dbReference type="Rhea" id="RHEA:15481"/>
        <dbReference type="ChEBI" id="CHEBI:15377"/>
        <dbReference type="ChEBI" id="CHEBI:15636"/>
        <dbReference type="ChEBI" id="CHEBI:33384"/>
        <dbReference type="ChEBI" id="CHEBI:57305"/>
        <dbReference type="ChEBI" id="CHEBI:57453"/>
        <dbReference type="EC" id="2.1.2.1"/>
    </reaction>
</comment>
<feature type="binding site" evidence="6">
    <location>
        <position position="116"/>
    </location>
    <ligand>
        <name>(6S)-5,6,7,8-tetrahydrofolate</name>
        <dbReference type="ChEBI" id="CHEBI:57453"/>
    </ligand>
</feature>
<accession>A0A1G2GQW1</accession>
<dbReference type="STRING" id="1802126.A3B25_04030"/>